<dbReference type="EMBL" id="AP027729">
    <property type="protein sequence ID" value="BDZ43382.1"/>
    <property type="molecule type" value="Genomic_DNA"/>
</dbReference>
<feature type="domain" description="YdhG-like" evidence="1">
    <location>
        <begin position="26"/>
        <end position="128"/>
    </location>
</feature>
<dbReference type="InterPro" id="IPR014922">
    <property type="entry name" value="YdhG-like"/>
</dbReference>
<organism evidence="2 3">
    <name type="scientific">Paraoerskovia sediminicola</name>
    <dbReference type="NCBI Taxonomy" id="1138587"/>
    <lineage>
        <taxon>Bacteria</taxon>
        <taxon>Bacillati</taxon>
        <taxon>Actinomycetota</taxon>
        <taxon>Actinomycetes</taxon>
        <taxon>Micrococcales</taxon>
        <taxon>Cellulomonadaceae</taxon>
        <taxon>Paraoerskovia</taxon>
    </lineage>
</organism>
<dbReference type="Pfam" id="PF08818">
    <property type="entry name" value="DUF1801"/>
    <property type="match status" value="1"/>
</dbReference>
<accession>A0ABN6XI63</accession>
<dbReference type="RefSeq" id="WP_286217642.1">
    <property type="nucleotide sequence ID" value="NZ_AP027729.1"/>
</dbReference>
<sequence length="151" mass="16283">MAYEQKTRPTDADVDAFVDAVESPTRRRDARTLLDLFGRVTGLEPVMWGPSIIGYGTHHYRYATGHEGDMCAAGFSPRKAATVVYLYGSDADPELLDRLGPHRRGVGCLYVTNLAKVDMDVLEQLVRDSYEALAASPTEQGGTSGTTGGAA</sequence>
<keyword evidence="3" id="KW-1185">Reference proteome</keyword>
<gene>
    <name evidence="2" type="ORF">GCM10025865_26810</name>
</gene>
<evidence type="ECO:0000313" key="2">
    <source>
        <dbReference type="EMBL" id="BDZ43382.1"/>
    </source>
</evidence>
<name>A0ABN6XI63_9CELL</name>
<protein>
    <recommendedName>
        <fullName evidence="1">YdhG-like domain-containing protein</fullName>
    </recommendedName>
</protein>
<dbReference type="Proteomes" id="UP001321475">
    <property type="component" value="Chromosome"/>
</dbReference>
<reference evidence="3" key="1">
    <citation type="journal article" date="2019" name="Int. J. Syst. Evol. Microbiol.">
        <title>The Global Catalogue of Microorganisms (GCM) 10K type strain sequencing project: providing services to taxonomists for standard genome sequencing and annotation.</title>
        <authorList>
            <consortium name="The Broad Institute Genomics Platform"/>
            <consortium name="The Broad Institute Genome Sequencing Center for Infectious Disease"/>
            <person name="Wu L."/>
            <person name="Ma J."/>
        </authorList>
    </citation>
    <scope>NUCLEOTIDE SEQUENCE [LARGE SCALE GENOMIC DNA]</scope>
    <source>
        <strain evidence="3">NBRC 108565</strain>
    </source>
</reference>
<evidence type="ECO:0000259" key="1">
    <source>
        <dbReference type="Pfam" id="PF08818"/>
    </source>
</evidence>
<proteinExistence type="predicted"/>
<evidence type="ECO:0000313" key="3">
    <source>
        <dbReference type="Proteomes" id="UP001321475"/>
    </source>
</evidence>